<name>A0A6A6H862_VIRVR</name>
<protein>
    <recommendedName>
        <fullName evidence="3">amidase</fullName>
        <ecNumber evidence="3">3.5.1.4</ecNumber>
    </recommendedName>
</protein>
<evidence type="ECO:0000256" key="2">
    <source>
        <dbReference type="ARBA" id="ARBA00009199"/>
    </source>
</evidence>
<dbReference type="InterPro" id="IPR020556">
    <property type="entry name" value="Amidase_CS"/>
</dbReference>
<dbReference type="SUPFAM" id="SSF75304">
    <property type="entry name" value="Amidase signature (AS) enzymes"/>
    <property type="match status" value="1"/>
</dbReference>
<feature type="active site" description="Charge relay system" evidence="5">
    <location>
        <position position="134"/>
    </location>
</feature>
<evidence type="ECO:0000256" key="4">
    <source>
        <dbReference type="ARBA" id="ARBA00022801"/>
    </source>
</evidence>
<dbReference type="InterPro" id="IPR036928">
    <property type="entry name" value="AS_sf"/>
</dbReference>
<dbReference type="GO" id="GO:0004040">
    <property type="term" value="F:amidase activity"/>
    <property type="evidence" value="ECO:0007669"/>
    <property type="project" value="UniProtKB-EC"/>
</dbReference>
<accession>A0A6A6H862</accession>
<keyword evidence="9" id="KW-1185">Reference proteome</keyword>
<evidence type="ECO:0000256" key="1">
    <source>
        <dbReference type="ARBA" id="ARBA00001311"/>
    </source>
</evidence>
<organism evidence="8 9">
    <name type="scientific">Viridothelium virens</name>
    <name type="common">Speckled blister lichen</name>
    <name type="synonym">Trypethelium virens</name>
    <dbReference type="NCBI Taxonomy" id="1048519"/>
    <lineage>
        <taxon>Eukaryota</taxon>
        <taxon>Fungi</taxon>
        <taxon>Dikarya</taxon>
        <taxon>Ascomycota</taxon>
        <taxon>Pezizomycotina</taxon>
        <taxon>Dothideomycetes</taxon>
        <taxon>Dothideomycetes incertae sedis</taxon>
        <taxon>Trypetheliales</taxon>
        <taxon>Trypetheliaceae</taxon>
        <taxon>Viridothelium</taxon>
    </lineage>
</organism>
<dbReference type="OrthoDB" id="6428749at2759"/>
<dbReference type="Pfam" id="PF01425">
    <property type="entry name" value="Amidase"/>
    <property type="match status" value="2"/>
</dbReference>
<feature type="domain" description="Amidase" evidence="7">
    <location>
        <begin position="182"/>
        <end position="578"/>
    </location>
</feature>
<feature type="compositionally biased region" description="Polar residues" evidence="6">
    <location>
        <begin position="174"/>
        <end position="186"/>
    </location>
</feature>
<evidence type="ECO:0000256" key="5">
    <source>
        <dbReference type="PIRSR" id="PIRSR001221-1"/>
    </source>
</evidence>
<dbReference type="EMBL" id="ML991800">
    <property type="protein sequence ID" value="KAF2234192.1"/>
    <property type="molecule type" value="Genomic_DNA"/>
</dbReference>
<dbReference type="PIRSF" id="PIRSF001221">
    <property type="entry name" value="Amidase_fungi"/>
    <property type="match status" value="1"/>
</dbReference>
<proteinExistence type="inferred from homology"/>
<evidence type="ECO:0000259" key="7">
    <source>
        <dbReference type="Pfam" id="PF01425"/>
    </source>
</evidence>
<dbReference type="AlphaFoldDB" id="A0A6A6H862"/>
<comment type="catalytic activity">
    <reaction evidence="1">
        <text>a monocarboxylic acid amide + H2O = a monocarboxylate + NH4(+)</text>
        <dbReference type="Rhea" id="RHEA:12020"/>
        <dbReference type="ChEBI" id="CHEBI:15377"/>
        <dbReference type="ChEBI" id="CHEBI:28938"/>
        <dbReference type="ChEBI" id="CHEBI:35757"/>
        <dbReference type="ChEBI" id="CHEBI:83628"/>
        <dbReference type="EC" id="3.5.1.4"/>
    </reaction>
</comment>
<feature type="domain" description="Amidase" evidence="7">
    <location>
        <begin position="78"/>
        <end position="160"/>
    </location>
</feature>
<dbReference type="InterPro" id="IPR023631">
    <property type="entry name" value="Amidase_dom"/>
</dbReference>
<dbReference type="PROSITE" id="PS00571">
    <property type="entry name" value="AMIDASES"/>
    <property type="match status" value="1"/>
</dbReference>
<feature type="region of interest" description="Disordered" evidence="6">
    <location>
        <begin position="211"/>
        <end position="243"/>
    </location>
</feature>
<gene>
    <name evidence="8" type="ORF">EV356DRAFT_446995</name>
</gene>
<reference evidence="8" key="1">
    <citation type="journal article" date="2020" name="Stud. Mycol.">
        <title>101 Dothideomycetes genomes: a test case for predicting lifestyles and emergence of pathogens.</title>
        <authorList>
            <person name="Haridas S."/>
            <person name="Albert R."/>
            <person name="Binder M."/>
            <person name="Bloem J."/>
            <person name="Labutti K."/>
            <person name="Salamov A."/>
            <person name="Andreopoulos B."/>
            <person name="Baker S."/>
            <person name="Barry K."/>
            <person name="Bills G."/>
            <person name="Bluhm B."/>
            <person name="Cannon C."/>
            <person name="Castanera R."/>
            <person name="Culley D."/>
            <person name="Daum C."/>
            <person name="Ezra D."/>
            <person name="Gonzalez J."/>
            <person name="Henrissat B."/>
            <person name="Kuo A."/>
            <person name="Liang C."/>
            <person name="Lipzen A."/>
            <person name="Lutzoni F."/>
            <person name="Magnuson J."/>
            <person name="Mondo S."/>
            <person name="Nolan M."/>
            <person name="Ohm R."/>
            <person name="Pangilinan J."/>
            <person name="Park H.-J."/>
            <person name="Ramirez L."/>
            <person name="Alfaro M."/>
            <person name="Sun H."/>
            <person name="Tritt A."/>
            <person name="Yoshinaga Y."/>
            <person name="Zwiers L.-H."/>
            <person name="Turgeon B."/>
            <person name="Goodwin S."/>
            <person name="Spatafora J."/>
            <person name="Crous P."/>
            <person name="Grigoriev I."/>
        </authorList>
    </citation>
    <scope>NUCLEOTIDE SEQUENCE</scope>
    <source>
        <strain evidence="8">Tuck. ex Michener</strain>
    </source>
</reference>
<evidence type="ECO:0000313" key="8">
    <source>
        <dbReference type="EMBL" id="KAF2234192.1"/>
    </source>
</evidence>
<dbReference type="PANTHER" id="PTHR46072">
    <property type="entry name" value="AMIDASE-RELATED-RELATED"/>
    <property type="match status" value="1"/>
</dbReference>
<evidence type="ECO:0000313" key="9">
    <source>
        <dbReference type="Proteomes" id="UP000800092"/>
    </source>
</evidence>
<dbReference type="PANTHER" id="PTHR46072:SF7">
    <property type="entry name" value="AMIDASE"/>
    <property type="match status" value="1"/>
</dbReference>
<feature type="active site" description="Acyl-ester intermediate" evidence="5">
    <location>
        <position position="266"/>
    </location>
</feature>
<dbReference type="Gene3D" id="3.90.1300.10">
    <property type="entry name" value="Amidase signature (AS) domain"/>
    <property type="match status" value="1"/>
</dbReference>
<dbReference type="EC" id="3.5.1.4" evidence="3"/>
<feature type="region of interest" description="Disordered" evidence="6">
    <location>
        <begin position="155"/>
        <end position="186"/>
    </location>
</feature>
<evidence type="ECO:0000256" key="6">
    <source>
        <dbReference type="SAM" id="MobiDB-lite"/>
    </source>
</evidence>
<keyword evidence="4" id="KW-0378">Hydrolase</keyword>
<feature type="active site" description="Charge relay system" evidence="5">
    <location>
        <position position="242"/>
    </location>
</feature>
<evidence type="ECO:0000256" key="3">
    <source>
        <dbReference type="ARBA" id="ARBA00012922"/>
    </source>
</evidence>
<sequence>MSEKSAWPEIARKKREALLNEIPEKWRLTSGIPPAQEQKDITGLLIEQYLSPTEVEITNSDAAFIVEKTTAGAWKAREVLEAFCHRAALAHQMLPCLHEIFFTDALAEADALDTHYRTHGQPLGPLHGLPISLKDQLNIRNVDTTTGILSLIGNRTTNHASSSPSPSPSPSSPLSHNPTTQSPTSESTLVTLLRSLGAIPYVKTATPTASFASDTSSNLFPSPPFPPALQNPHNRLTSAGGSSGGEAALLALRGSPLGFGSDIGGSIRGPAALCGLVGLKPSQGRLPFLGIERLGDGQAAGVGFVVGPLGRAVRDVGLVVREVLGREPWRWDPDVVEMGWRGEVFEGVRRRAERGERDERLCFGVLRDDGVVRPQPPVRRAMEMVVKAVEGLGHRVVEWQPPDHRKAISLQFSCWLHDGAEEFHHLLSQTGEPAPPTLAGTFGNSPTTPSSVQDVQAHNRATRAYRADYLTYWRSTASLTGTGRPVDAIIAPTSPYASPLLGKMKYVGYTAAYNLLDYSVCVIPVTKAEKDVDRYEDGFEALGEQDRVCFEEYDAEAIDGAPVGLQIIGGRLQEEKVLALAEVLEKAVKDVGQQGRPVGKL</sequence>
<feature type="compositionally biased region" description="Low complexity" evidence="6">
    <location>
        <begin position="230"/>
        <end position="243"/>
    </location>
</feature>
<comment type="similarity">
    <text evidence="2">Belongs to the amidase family.</text>
</comment>
<dbReference type="Proteomes" id="UP000800092">
    <property type="component" value="Unassembled WGS sequence"/>
</dbReference>